<dbReference type="GO" id="GO:0080129">
    <property type="term" value="P:proteasome core complex assembly"/>
    <property type="evidence" value="ECO:0007669"/>
    <property type="project" value="TreeGrafter"/>
</dbReference>
<keyword evidence="4" id="KW-0647">Proteasome</keyword>
<dbReference type="PANTHER" id="PTHR15069:SF1">
    <property type="entry name" value="PROTEASOME ASSEMBLY CHAPERONE 1"/>
    <property type="match status" value="1"/>
</dbReference>
<dbReference type="PANTHER" id="PTHR15069">
    <property type="entry name" value="PROTEASOME ASSEMBLY CHAPERONE 1"/>
    <property type="match status" value="1"/>
</dbReference>
<reference evidence="4" key="1">
    <citation type="submission" date="2021-04" db="EMBL/GenBank/DDBJ databases">
        <authorList>
            <person name="Chebbi M.A.C M."/>
        </authorList>
    </citation>
    <scope>NUCLEOTIDE SEQUENCE</scope>
</reference>
<dbReference type="Pfam" id="PF16094">
    <property type="entry name" value="PAC1"/>
    <property type="match status" value="1"/>
</dbReference>
<organism evidence="4 5">
    <name type="scientific">Cotesia congregata</name>
    <name type="common">Parasitoid wasp</name>
    <name type="synonym">Apanteles congregatus</name>
    <dbReference type="NCBI Taxonomy" id="51543"/>
    <lineage>
        <taxon>Eukaryota</taxon>
        <taxon>Metazoa</taxon>
        <taxon>Ecdysozoa</taxon>
        <taxon>Arthropoda</taxon>
        <taxon>Hexapoda</taxon>
        <taxon>Insecta</taxon>
        <taxon>Pterygota</taxon>
        <taxon>Neoptera</taxon>
        <taxon>Endopterygota</taxon>
        <taxon>Hymenoptera</taxon>
        <taxon>Apocrita</taxon>
        <taxon>Ichneumonoidea</taxon>
        <taxon>Braconidae</taxon>
        <taxon>Microgastrinae</taxon>
        <taxon>Cotesia</taxon>
    </lineage>
</organism>
<protein>
    <recommendedName>
        <fullName evidence="2">Proteasome assembly chaperone 1</fullName>
    </recommendedName>
</protein>
<comment type="caution">
    <text evidence="4">The sequence shown here is derived from an EMBL/GenBank/DDBJ whole genome shotgun (WGS) entry which is preliminary data.</text>
</comment>
<dbReference type="GO" id="GO:0000502">
    <property type="term" value="C:proteasome complex"/>
    <property type="evidence" value="ECO:0007669"/>
    <property type="project" value="UniProtKB-KW"/>
</dbReference>
<dbReference type="Proteomes" id="UP000786811">
    <property type="component" value="Unassembled WGS sequence"/>
</dbReference>
<dbReference type="OrthoDB" id="17536at2759"/>
<name>A0A8J2MDM7_COTCN</name>
<dbReference type="GO" id="GO:0005783">
    <property type="term" value="C:endoplasmic reticulum"/>
    <property type="evidence" value="ECO:0007669"/>
    <property type="project" value="InterPro"/>
</dbReference>
<dbReference type="InterPro" id="IPR016565">
    <property type="entry name" value="Proteasome_assmbl_chp_1"/>
</dbReference>
<evidence type="ECO:0000256" key="3">
    <source>
        <dbReference type="ARBA" id="ARBA00023186"/>
    </source>
</evidence>
<feature type="non-terminal residue" evidence="4">
    <location>
        <position position="274"/>
    </location>
</feature>
<evidence type="ECO:0000313" key="4">
    <source>
        <dbReference type="EMBL" id="CAG5083597.1"/>
    </source>
</evidence>
<dbReference type="AlphaFoldDB" id="A0A8J2MDM7"/>
<accession>A0A8J2MDM7</accession>
<gene>
    <name evidence="4" type="ORF">HICCMSTLAB_LOCUS3882</name>
</gene>
<dbReference type="EMBL" id="CAJNRD030001118">
    <property type="protein sequence ID" value="CAG5083597.1"/>
    <property type="molecule type" value="Genomic_DNA"/>
</dbReference>
<sequence length="274" mass="30049">TIKMSSLFGEVVYPSSRAFWSEEDDDTQENIDNSSIFKIDIKDITTINSLIVIETDLLTDFIKESVLNKSEIAGTITRPSASGCTSTLYALTGDIYILLIGAVDLATSGVFVDAISGLLEKAKDIVALTSNHVSQLKTKINEESPSFLRLLSTKKAKEIMKDVPRLNQPNIVSGVAAGVISYAEVMNKSGVLYILYLDSFSLDSSTASPLLKLLPNLTKSSLPLLSPSFSSFNKGNLYMYFKSLYSSLNNPYQKLTITFTIIIIKLKIKIKTTT</sequence>
<comment type="similarity">
    <text evidence="1">Belongs to the PSMG1 family.</text>
</comment>
<evidence type="ECO:0000313" key="5">
    <source>
        <dbReference type="Proteomes" id="UP000786811"/>
    </source>
</evidence>
<evidence type="ECO:0000256" key="2">
    <source>
        <dbReference type="ARBA" id="ARBA00019180"/>
    </source>
</evidence>
<dbReference type="GO" id="GO:0070628">
    <property type="term" value="F:proteasome binding"/>
    <property type="evidence" value="ECO:0007669"/>
    <property type="project" value="TreeGrafter"/>
</dbReference>
<keyword evidence="3" id="KW-0143">Chaperone</keyword>
<proteinExistence type="inferred from homology"/>
<keyword evidence="5" id="KW-1185">Reference proteome</keyword>
<evidence type="ECO:0000256" key="1">
    <source>
        <dbReference type="ARBA" id="ARBA00005261"/>
    </source>
</evidence>